<dbReference type="GO" id="GO:0005829">
    <property type="term" value="C:cytosol"/>
    <property type="evidence" value="ECO:0007669"/>
    <property type="project" value="TreeGrafter"/>
</dbReference>
<feature type="domain" description="Flagellar basal-body/hook protein C-terminal" evidence="7">
    <location>
        <begin position="367"/>
        <end position="411"/>
    </location>
</feature>
<accession>A0A7W6P1P4</accession>
<dbReference type="PANTHER" id="PTHR30435:SF1">
    <property type="entry name" value="FLAGELLAR HOOK PROTEIN FLGE"/>
    <property type="match status" value="1"/>
</dbReference>
<dbReference type="EMBL" id="JACIDU010000013">
    <property type="protein sequence ID" value="MBB4104599.1"/>
    <property type="molecule type" value="Genomic_DNA"/>
</dbReference>
<feature type="domain" description="Flagellar hook protein FlgE D2" evidence="8">
    <location>
        <begin position="176"/>
        <end position="292"/>
    </location>
</feature>
<dbReference type="SUPFAM" id="SSF117143">
    <property type="entry name" value="Flagellar hook protein flgE"/>
    <property type="match status" value="1"/>
</dbReference>
<comment type="caution">
    <text evidence="10">The sequence shown here is derived from an EMBL/GenBank/DDBJ whole genome shotgun (WGS) entry which is preliminary data.</text>
</comment>
<dbReference type="PROSITE" id="PS00588">
    <property type="entry name" value="FLAGELLA_BB_ROD"/>
    <property type="match status" value="1"/>
</dbReference>
<dbReference type="Pfam" id="PF22692">
    <property type="entry name" value="LlgE_F_G_D1"/>
    <property type="match status" value="1"/>
</dbReference>
<dbReference type="RefSeq" id="WP_183793682.1">
    <property type="nucleotide sequence ID" value="NZ_JACIDU010000013.1"/>
</dbReference>
<dbReference type="Gene3D" id="2.60.98.20">
    <property type="entry name" value="Flagellar hook protein FlgE"/>
    <property type="match status" value="1"/>
</dbReference>
<keyword evidence="11" id="KW-1185">Reference proteome</keyword>
<dbReference type="GO" id="GO:0071978">
    <property type="term" value="P:bacterial-type flagellum-dependent swarming motility"/>
    <property type="evidence" value="ECO:0007669"/>
    <property type="project" value="TreeGrafter"/>
</dbReference>
<gene>
    <name evidence="10" type="ORF">GGQ66_003177</name>
</gene>
<keyword evidence="4 5" id="KW-0975">Bacterial flagellum</keyword>
<evidence type="ECO:0000256" key="5">
    <source>
        <dbReference type="RuleBase" id="RU362116"/>
    </source>
</evidence>
<dbReference type="InterPro" id="IPR020013">
    <property type="entry name" value="Flagellar_FlgE/F/G"/>
</dbReference>
<dbReference type="InterPro" id="IPR019776">
    <property type="entry name" value="Flagellar_basal_body_rod_CS"/>
</dbReference>
<dbReference type="PANTHER" id="PTHR30435">
    <property type="entry name" value="FLAGELLAR PROTEIN"/>
    <property type="match status" value="1"/>
</dbReference>
<name>A0A7W6P1P4_9HYPH</name>
<keyword evidence="10" id="KW-0282">Flagellum</keyword>
<evidence type="ECO:0000256" key="1">
    <source>
        <dbReference type="ARBA" id="ARBA00004117"/>
    </source>
</evidence>
<proteinExistence type="inferred from homology"/>
<evidence type="ECO:0000256" key="2">
    <source>
        <dbReference type="ARBA" id="ARBA00009677"/>
    </source>
</evidence>
<reference evidence="10 11" key="1">
    <citation type="submission" date="2020-08" db="EMBL/GenBank/DDBJ databases">
        <title>Genomic Encyclopedia of Type Strains, Phase IV (KMG-IV): sequencing the most valuable type-strain genomes for metagenomic binning, comparative biology and taxonomic classification.</title>
        <authorList>
            <person name="Goeker M."/>
        </authorList>
    </citation>
    <scope>NUCLEOTIDE SEQUENCE [LARGE SCALE GENOMIC DNA]</scope>
    <source>
        <strain evidence="10 11">DSM 26385</strain>
    </source>
</reference>
<dbReference type="InterPro" id="IPR053967">
    <property type="entry name" value="LlgE_F_G-like_D1"/>
</dbReference>
<keyword evidence="10" id="KW-0966">Cell projection</keyword>
<dbReference type="InterPro" id="IPR001444">
    <property type="entry name" value="Flag_bb_rod_N"/>
</dbReference>
<dbReference type="GO" id="GO:0009425">
    <property type="term" value="C:bacterial-type flagellum basal body"/>
    <property type="evidence" value="ECO:0007669"/>
    <property type="project" value="UniProtKB-SubCell"/>
</dbReference>
<evidence type="ECO:0000313" key="11">
    <source>
        <dbReference type="Proteomes" id="UP000584824"/>
    </source>
</evidence>
<dbReference type="Pfam" id="PF00460">
    <property type="entry name" value="Flg_bb_rod"/>
    <property type="match status" value="1"/>
</dbReference>
<evidence type="ECO:0000259" key="7">
    <source>
        <dbReference type="Pfam" id="PF06429"/>
    </source>
</evidence>
<dbReference type="Proteomes" id="UP000584824">
    <property type="component" value="Unassembled WGS sequence"/>
</dbReference>
<dbReference type="AlphaFoldDB" id="A0A7W6P1P4"/>
<comment type="similarity">
    <text evidence="2 5">Belongs to the flagella basal body rod proteins family.</text>
</comment>
<keyword evidence="10" id="KW-0969">Cilium</keyword>
<sequence length="413" mass="42591">MSIYGTMKTAVSGMNAQANRLSTVGDNIANVNTTAYKKVSTAFSSFVLPSTSGSYNSGGVNTTVINSISQQGMLTSTSSDTDLAIQGEGFFPVQDAGGTNYLTRVGSFALNEYGNLVNSAGFMVMGAPLGEAVNTFDDLTPIQIKAYELTAVPSTTATANSNLKMSATAVAAADLPSANAASATPTFKTSMTTYDAGGTKIQYDIFYTKTAANTWEVAVYDSAGASSSSSTGFPYASGPVTNATLAFDPTTYGLSTVNGSTDLSITVNGIKVDMTTTTQLNADSFSKVAADGSAPSSLEKITIDNEGIVYAVYESGTQMAIAQIPLATVISPDNLRMGTGNVYSVTSSSGAAVFGFAGEPGFGDIVSGALESSNVDLANELTEMIEAQRSYTANSKVFQTGADVMDVLINLKR</sequence>
<dbReference type="InterPro" id="IPR010930">
    <property type="entry name" value="Flg_bb/hook_C_dom"/>
</dbReference>
<protein>
    <recommendedName>
        <fullName evidence="3 5">Flagellar hook protein FlgE</fullName>
    </recommendedName>
</protein>
<evidence type="ECO:0000256" key="3">
    <source>
        <dbReference type="ARBA" id="ARBA00019015"/>
    </source>
</evidence>
<dbReference type="Pfam" id="PF06429">
    <property type="entry name" value="Flg_bbr_C"/>
    <property type="match status" value="1"/>
</dbReference>
<dbReference type="InterPro" id="IPR011491">
    <property type="entry name" value="FlgE_D2"/>
</dbReference>
<evidence type="ECO:0000256" key="4">
    <source>
        <dbReference type="ARBA" id="ARBA00023143"/>
    </source>
</evidence>
<evidence type="ECO:0000259" key="9">
    <source>
        <dbReference type="Pfam" id="PF22692"/>
    </source>
</evidence>
<dbReference type="Pfam" id="PF07559">
    <property type="entry name" value="FlgE_D2"/>
    <property type="match status" value="1"/>
</dbReference>
<comment type="subcellular location">
    <subcellularLocation>
        <location evidence="1 5">Bacterial flagellum basal body</location>
    </subcellularLocation>
</comment>
<organism evidence="10 11">
    <name type="scientific">Allorhizobium borbori</name>
    <dbReference type="NCBI Taxonomy" id="485907"/>
    <lineage>
        <taxon>Bacteria</taxon>
        <taxon>Pseudomonadati</taxon>
        <taxon>Pseudomonadota</taxon>
        <taxon>Alphaproteobacteria</taxon>
        <taxon>Hyphomicrobiales</taxon>
        <taxon>Rhizobiaceae</taxon>
        <taxon>Rhizobium/Agrobacterium group</taxon>
        <taxon>Allorhizobium</taxon>
    </lineage>
</organism>
<dbReference type="InterPro" id="IPR037925">
    <property type="entry name" value="FlgE/F/G-like"/>
</dbReference>
<evidence type="ECO:0000313" key="10">
    <source>
        <dbReference type="EMBL" id="MBB4104599.1"/>
    </source>
</evidence>
<feature type="domain" description="Flagellar hook protein FlgE/F/G-like D1" evidence="9">
    <location>
        <begin position="84"/>
        <end position="144"/>
    </location>
</feature>
<evidence type="ECO:0000259" key="8">
    <source>
        <dbReference type="Pfam" id="PF07559"/>
    </source>
</evidence>
<feature type="domain" description="Flagellar basal body rod protein N-terminal" evidence="6">
    <location>
        <begin position="7"/>
        <end position="37"/>
    </location>
</feature>
<dbReference type="GO" id="GO:0009424">
    <property type="term" value="C:bacterial-type flagellum hook"/>
    <property type="evidence" value="ECO:0007669"/>
    <property type="project" value="TreeGrafter"/>
</dbReference>
<evidence type="ECO:0000259" key="6">
    <source>
        <dbReference type="Pfam" id="PF00460"/>
    </source>
</evidence>
<comment type="function">
    <text evidence="5">A flexible structure which links the flagellar filament to the drive apparatus in the basal body.</text>
</comment>
<dbReference type="NCBIfam" id="TIGR03506">
    <property type="entry name" value="FlgEFG_subfam"/>
    <property type="match status" value="1"/>
</dbReference>
<dbReference type="InterPro" id="IPR037058">
    <property type="entry name" value="Falgellar_hook_FlgE_sf"/>
</dbReference>